<comment type="caution">
    <text evidence="2">The sequence shown here is derived from an EMBL/GenBank/DDBJ whole genome shotgun (WGS) entry which is preliminary data.</text>
</comment>
<reference evidence="2 3" key="1">
    <citation type="submission" date="2020-03" db="EMBL/GenBank/DDBJ databases">
        <title>Genomic Encyclopedia of Type Strains, Phase IV (KMG-IV): sequencing the most valuable type-strain genomes for metagenomic binning, comparative biology and taxonomic classification.</title>
        <authorList>
            <person name="Goeker M."/>
        </authorList>
    </citation>
    <scope>NUCLEOTIDE SEQUENCE [LARGE SCALE GENOMIC DNA]</scope>
    <source>
        <strain evidence="2 3">DSM 27651</strain>
    </source>
</reference>
<keyword evidence="1" id="KW-0732">Signal</keyword>
<evidence type="ECO:0000313" key="3">
    <source>
        <dbReference type="Proteomes" id="UP000734218"/>
    </source>
</evidence>
<dbReference type="RefSeq" id="WP_167953525.1">
    <property type="nucleotide sequence ID" value="NZ_JAATJE010000001.1"/>
</dbReference>
<evidence type="ECO:0000256" key="1">
    <source>
        <dbReference type="SAM" id="SignalP"/>
    </source>
</evidence>
<name>A0ABX0XJN4_9SPHN</name>
<keyword evidence="3" id="KW-1185">Reference proteome</keyword>
<gene>
    <name evidence="2" type="ORF">GGR88_001025</name>
</gene>
<accession>A0ABX0XJN4</accession>
<evidence type="ECO:0000313" key="2">
    <source>
        <dbReference type="EMBL" id="NJC33551.1"/>
    </source>
</evidence>
<protein>
    <submittedName>
        <fullName evidence="2">Uncharacterized protein</fullName>
    </submittedName>
</protein>
<organism evidence="2 3">
    <name type="scientific">Sphingomonas jejuensis</name>
    <dbReference type="NCBI Taxonomy" id="904715"/>
    <lineage>
        <taxon>Bacteria</taxon>
        <taxon>Pseudomonadati</taxon>
        <taxon>Pseudomonadota</taxon>
        <taxon>Alphaproteobacteria</taxon>
        <taxon>Sphingomonadales</taxon>
        <taxon>Sphingomonadaceae</taxon>
        <taxon>Sphingomonas</taxon>
    </lineage>
</organism>
<proteinExistence type="predicted"/>
<sequence>MRGGALALLLMPAALPAQTAESLQQNHDRMTRAEGCRQERAGDVVVCARRDDDAFRLPAQERRPPQEEAGVRSMDAHMALAGAAPGSRDQCGIFADQRRCSKADMIASGWGGGRDPLTAVGRLIGIVDAAEPPALPEGTAGPP</sequence>
<feature type="signal peptide" evidence="1">
    <location>
        <begin position="1"/>
        <end position="19"/>
    </location>
</feature>
<dbReference type="Proteomes" id="UP000734218">
    <property type="component" value="Unassembled WGS sequence"/>
</dbReference>
<feature type="chain" id="PRO_5045263982" evidence="1">
    <location>
        <begin position="20"/>
        <end position="143"/>
    </location>
</feature>
<dbReference type="EMBL" id="JAATJE010000001">
    <property type="protein sequence ID" value="NJC33551.1"/>
    <property type="molecule type" value="Genomic_DNA"/>
</dbReference>